<dbReference type="AlphaFoldDB" id="A0AAW4QF23"/>
<dbReference type="InterPro" id="IPR048020">
    <property type="entry name" value="Transpos_IS3"/>
</dbReference>
<proteinExistence type="predicted"/>
<evidence type="ECO:0000313" key="3">
    <source>
        <dbReference type="EMBL" id="MBX3893586.1"/>
    </source>
</evidence>
<dbReference type="InterPro" id="IPR050900">
    <property type="entry name" value="Transposase_IS3/IS150/IS904"/>
</dbReference>
<evidence type="ECO:0000256" key="1">
    <source>
        <dbReference type="SAM" id="MobiDB-lite"/>
    </source>
</evidence>
<organism evidence="3 4">
    <name type="scientific">Ralstonia pickettii</name>
    <name type="common">Burkholderia pickettii</name>
    <dbReference type="NCBI Taxonomy" id="329"/>
    <lineage>
        <taxon>Bacteria</taxon>
        <taxon>Pseudomonadati</taxon>
        <taxon>Pseudomonadota</taxon>
        <taxon>Betaproteobacteria</taxon>
        <taxon>Burkholderiales</taxon>
        <taxon>Burkholderiaceae</taxon>
        <taxon>Ralstonia</taxon>
    </lineage>
</organism>
<sequence length="319" mass="35785">MRGQDRCTGTQGGTAHHGSRPAKKNVAPAARQQQRELIDRERPLRCSIRQGCNVIALPRSTYYYRSTAKAVELSDGRLVELIGEIQDEFPGYGYRRVVRELCARGHHVNHKRVARIMRQHDLSVRPRRRYARAGTESGDLAAFPNLYRNVIPSKPDLVWVGDITFIKVAAGFVYLAAILDACSRKVVGYAISRRIDTDLTLAALFAALRNRRPTPGSCIHHTDQGSQYASARYRAALREYGLIGSMSAPGNPYHNAQAESFMKTLKVEEVYLAGYRTFDDVAARLPRFIEDTYNAKRMHSALGYVSPNQFESQLTLQAA</sequence>
<dbReference type="PANTHER" id="PTHR46889:SF7">
    <property type="entry name" value="TRANSPOSASE FOR INSERTION SEQUENCE ELEMENT IS904"/>
    <property type="match status" value="1"/>
</dbReference>
<dbReference type="Gene3D" id="3.30.420.10">
    <property type="entry name" value="Ribonuclease H-like superfamily/Ribonuclease H"/>
    <property type="match status" value="1"/>
</dbReference>
<dbReference type="EMBL" id="QGBI01000050">
    <property type="protein sequence ID" value="MBX3893586.1"/>
    <property type="molecule type" value="Genomic_DNA"/>
</dbReference>
<dbReference type="GO" id="GO:0015074">
    <property type="term" value="P:DNA integration"/>
    <property type="evidence" value="ECO:0007669"/>
    <property type="project" value="InterPro"/>
</dbReference>
<protein>
    <submittedName>
        <fullName evidence="3">IS3 family transposase</fullName>
    </submittedName>
</protein>
<dbReference type="InterPro" id="IPR001584">
    <property type="entry name" value="Integrase_cat-core"/>
</dbReference>
<evidence type="ECO:0000313" key="4">
    <source>
        <dbReference type="Proteomes" id="UP001199322"/>
    </source>
</evidence>
<dbReference type="PROSITE" id="PS50994">
    <property type="entry name" value="INTEGRASE"/>
    <property type="match status" value="1"/>
</dbReference>
<dbReference type="Pfam" id="PF13276">
    <property type="entry name" value="HTH_21"/>
    <property type="match status" value="1"/>
</dbReference>
<dbReference type="InterPro" id="IPR012337">
    <property type="entry name" value="RNaseH-like_sf"/>
</dbReference>
<dbReference type="InterPro" id="IPR036397">
    <property type="entry name" value="RNaseH_sf"/>
</dbReference>
<evidence type="ECO:0000259" key="2">
    <source>
        <dbReference type="PROSITE" id="PS50994"/>
    </source>
</evidence>
<dbReference type="SUPFAM" id="SSF53098">
    <property type="entry name" value="Ribonuclease H-like"/>
    <property type="match status" value="1"/>
</dbReference>
<name>A0AAW4QF23_RALPI</name>
<gene>
    <name evidence="3" type="ORF">DEE74_27345</name>
</gene>
<accession>A0AAW4QF23</accession>
<dbReference type="PANTHER" id="PTHR46889">
    <property type="entry name" value="TRANSPOSASE INSF FOR INSERTION SEQUENCE IS3B-RELATED"/>
    <property type="match status" value="1"/>
</dbReference>
<dbReference type="Pfam" id="PF00665">
    <property type="entry name" value="rve"/>
    <property type="match status" value="1"/>
</dbReference>
<dbReference type="NCBIfam" id="NF033516">
    <property type="entry name" value="transpos_IS3"/>
    <property type="match status" value="1"/>
</dbReference>
<feature type="region of interest" description="Disordered" evidence="1">
    <location>
        <begin position="1"/>
        <end position="38"/>
    </location>
</feature>
<comment type="caution">
    <text evidence="3">The sequence shown here is derived from an EMBL/GenBank/DDBJ whole genome shotgun (WGS) entry which is preliminary data.</text>
</comment>
<dbReference type="Proteomes" id="UP001199322">
    <property type="component" value="Unassembled WGS sequence"/>
</dbReference>
<feature type="domain" description="Integrase catalytic" evidence="2">
    <location>
        <begin position="151"/>
        <end position="315"/>
    </location>
</feature>
<dbReference type="GO" id="GO:0003676">
    <property type="term" value="F:nucleic acid binding"/>
    <property type="evidence" value="ECO:0007669"/>
    <property type="project" value="InterPro"/>
</dbReference>
<reference evidence="3" key="1">
    <citation type="submission" date="2018-06" db="EMBL/GenBank/DDBJ databases">
        <authorList>
            <person name="O'Rourke A."/>
        </authorList>
    </citation>
    <scope>NUCLEOTIDE SEQUENCE</scope>
    <source>
        <strain evidence="3">132550021-3</strain>
    </source>
</reference>
<dbReference type="Pfam" id="PF13333">
    <property type="entry name" value="rve_2"/>
    <property type="match status" value="1"/>
</dbReference>
<dbReference type="InterPro" id="IPR025948">
    <property type="entry name" value="HTH-like_dom"/>
</dbReference>